<dbReference type="InterPro" id="IPR013022">
    <property type="entry name" value="Xyl_isomerase-like_TIM-brl"/>
</dbReference>
<dbReference type="Gene3D" id="3.20.20.150">
    <property type="entry name" value="Divalent-metal-dependent TIM barrel enzymes"/>
    <property type="match status" value="1"/>
</dbReference>
<evidence type="ECO:0000256" key="4">
    <source>
        <dbReference type="ARBA" id="ARBA00022801"/>
    </source>
</evidence>
<dbReference type="CDD" id="cd00019">
    <property type="entry name" value="AP2Ec"/>
    <property type="match status" value="1"/>
</dbReference>
<feature type="binding site" evidence="7">
    <location>
        <position position="214"/>
    </location>
    <ligand>
        <name>Zn(2+)</name>
        <dbReference type="ChEBI" id="CHEBI:29105"/>
        <label>2</label>
    </ligand>
</feature>
<dbReference type="AlphaFoldDB" id="A0A2H0VDB6"/>
<evidence type="ECO:0000313" key="9">
    <source>
        <dbReference type="EMBL" id="PIR97085.1"/>
    </source>
</evidence>
<dbReference type="GO" id="GO:0008270">
    <property type="term" value="F:zinc ion binding"/>
    <property type="evidence" value="ECO:0007669"/>
    <property type="project" value="UniProtKB-UniRule"/>
</dbReference>
<dbReference type="GO" id="GO:0006284">
    <property type="term" value="P:base-excision repair"/>
    <property type="evidence" value="ECO:0007669"/>
    <property type="project" value="TreeGrafter"/>
</dbReference>
<sequence>MKIGCHVSIAGGIQNAPKNAADLDCEVFQVFTRSPRGGKAGELTVEVIKEFWAEMKAWGISEFVIHTPYYINFGSKNNRIFYGSSSVIREELERATKLKCKYIMTHLGSYKDLGRKEGFEKLISGLFKALDGYTGSAQLLVEISAGAGEVMGGSFEEIKKIITHQKLKKYNLGVCFDTQHAFASGYDLKTPATVKKTISDFDKVVGLKNLKVIHINDSKVELGEKKDRHEHIGVGKIGKDGIKAFINDPRLKNINLYLETKHDLVKRDIKILKDLRSKI</sequence>
<dbReference type="FunFam" id="3.20.20.150:FF:000001">
    <property type="entry name" value="Probable endonuclease 4"/>
    <property type="match status" value="1"/>
</dbReference>
<keyword evidence="3 7" id="KW-0227">DNA damage</keyword>
<dbReference type="InterPro" id="IPR001719">
    <property type="entry name" value="AP_endonuc_2"/>
</dbReference>
<comment type="caution">
    <text evidence="9">The sequence shown here is derived from an EMBL/GenBank/DDBJ whole genome shotgun (WGS) entry which is preliminary data.</text>
</comment>
<dbReference type="Pfam" id="PF01261">
    <property type="entry name" value="AP_endonuc_2"/>
    <property type="match status" value="1"/>
</dbReference>
<dbReference type="PROSITE" id="PS00731">
    <property type="entry name" value="AP_NUCLEASE_F2_3"/>
    <property type="match status" value="1"/>
</dbReference>
<feature type="binding site" evidence="7">
    <location>
        <position position="229"/>
    </location>
    <ligand>
        <name>Zn(2+)</name>
        <dbReference type="ChEBI" id="CHEBI:29105"/>
        <label>3</label>
    </ligand>
</feature>
<feature type="binding site" evidence="7">
    <location>
        <position position="259"/>
    </location>
    <ligand>
        <name>Zn(2+)</name>
        <dbReference type="ChEBI" id="CHEBI:29105"/>
        <label>2</label>
    </ligand>
</feature>
<evidence type="ECO:0000256" key="3">
    <source>
        <dbReference type="ARBA" id="ARBA00022763"/>
    </source>
</evidence>
<keyword evidence="2 7" id="KW-0479">Metal-binding</keyword>
<dbReference type="SMART" id="SM00518">
    <property type="entry name" value="AP2Ec"/>
    <property type="match status" value="1"/>
</dbReference>
<feature type="domain" description="Xylose isomerase-like TIM barrel" evidence="8">
    <location>
        <begin position="18"/>
        <end position="274"/>
    </location>
</feature>
<dbReference type="InterPro" id="IPR018246">
    <property type="entry name" value="AP_endonuc_F2_Zn_BS"/>
</dbReference>
<dbReference type="InterPro" id="IPR036237">
    <property type="entry name" value="Xyl_isomerase-like_sf"/>
</dbReference>
<keyword evidence="5 7" id="KW-0862">Zinc</keyword>
<comment type="similarity">
    <text evidence="1 7">Belongs to the AP endonuclease 2 family.</text>
</comment>
<comment type="function">
    <text evidence="7">Endonuclease IV plays a role in DNA repair. It cleaves phosphodiester bonds at apurinic or apyrimidinic (AP) sites, generating a 3'-hydroxyl group and a 5'-terminal sugar phosphate.</text>
</comment>
<keyword evidence="4 7" id="KW-0378">Hydrolase</keyword>
<dbReference type="Proteomes" id="UP000230557">
    <property type="component" value="Unassembled WGS sequence"/>
</dbReference>
<dbReference type="SUPFAM" id="SSF51658">
    <property type="entry name" value="Xylose isomerase-like"/>
    <property type="match status" value="1"/>
</dbReference>
<dbReference type="PROSITE" id="PS51432">
    <property type="entry name" value="AP_NUCLEASE_F2_4"/>
    <property type="match status" value="1"/>
</dbReference>
<feature type="binding site" evidence="7">
    <location>
        <position position="227"/>
    </location>
    <ligand>
        <name>Zn(2+)</name>
        <dbReference type="ChEBI" id="CHEBI:29105"/>
        <label>3</label>
    </ligand>
</feature>
<feature type="binding site" evidence="7">
    <location>
        <position position="106"/>
    </location>
    <ligand>
        <name>Zn(2+)</name>
        <dbReference type="ChEBI" id="CHEBI:29105"/>
        <label>1</label>
    </ligand>
</feature>
<feature type="binding site" evidence="7">
    <location>
        <position position="142"/>
    </location>
    <ligand>
        <name>Zn(2+)</name>
        <dbReference type="ChEBI" id="CHEBI:29105"/>
        <label>2</label>
    </ligand>
</feature>
<protein>
    <recommendedName>
        <fullName evidence="7">Probable endonuclease 4</fullName>
        <ecNumber evidence="7">3.1.21.2</ecNumber>
    </recommendedName>
    <alternativeName>
        <fullName evidence="7">Endodeoxyribonuclease IV</fullName>
    </alternativeName>
    <alternativeName>
        <fullName evidence="7">Endonuclease IV</fullName>
    </alternativeName>
</protein>
<dbReference type="HAMAP" id="MF_00152">
    <property type="entry name" value="Nfo"/>
    <property type="match status" value="1"/>
</dbReference>
<evidence type="ECO:0000259" key="8">
    <source>
        <dbReference type="Pfam" id="PF01261"/>
    </source>
</evidence>
<feature type="binding site" evidence="7">
    <location>
        <position position="180"/>
    </location>
    <ligand>
        <name>Zn(2+)</name>
        <dbReference type="ChEBI" id="CHEBI:29105"/>
        <label>3</label>
    </ligand>
</feature>
<keyword evidence="7" id="KW-0540">Nuclease</keyword>
<dbReference type="GO" id="GO:0008833">
    <property type="term" value="F:deoxyribonuclease IV (phage-T4-induced) activity"/>
    <property type="evidence" value="ECO:0007669"/>
    <property type="project" value="UniProtKB-UniRule"/>
</dbReference>
<dbReference type="PANTHER" id="PTHR21445:SF0">
    <property type="entry name" value="APURINIC-APYRIMIDINIC ENDONUCLEASE"/>
    <property type="match status" value="1"/>
</dbReference>
<dbReference type="GO" id="GO:0003906">
    <property type="term" value="F:DNA-(apurinic or apyrimidinic site) endonuclease activity"/>
    <property type="evidence" value="ECO:0007669"/>
    <property type="project" value="TreeGrafter"/>
</dbReference>
<name>A0A2H0VDB6_9BACT</name>
<evidence type="ECO:0000256" key="1">
    <source>
        <dbReference type="ARBA" id="ARBA00005340"/>
    </source>
</evidence>
<organism evidence="9 10">
    <name type="scientific">Candidatus Doudnabacteria bacterium CG10_big_fil_rev_8_21_14_0_10_41_10</name>
    <dbReference type="NCBI Taxonomy" id="1974551"/>
    <lineage>
        <taxon>Bacteria</taxon>
        <taxon>Candidatus Doudnaibacteriota</taxon>
    </lineage>
</organism>
<dbReference type="EMBL" id="PFAJ01000044">
    <property type="protein sequence ID" value="PIR97085.1"/>
    <property type="molecule type" value="Genomic_DNA"/>
</dbReference>
<proteinExistence type="inferred from homology"/>
<dbReference type="NCBIfam" id="TIGR00587">
    <property type="entry name" value="nfo"/>
    <property type="match status" value="1"/>
</dbReference>
<evidence type="ECO:0000313" key="10">
    <source>
        <dbReference type="Proteomes" id="UP000230557"/>
    </source>
</evidence>
<comment type="catalytic activity">
    <reaction evidence="7">
        <text>Endonucleolytic cleavage to 5'-phosphooligonucleotide end-products.</text>
        <dbReference type="EC" id="3.1.21.2"/>
    </reaction>
</comment>
<dbReference type="PANTHER" id="PTHR21445">
    <property type="entry name" value="ENDONUCLEASE IV ENDODEOXYRIBONUCLEASE IV"/>
    <property type="match status" value="1"/>
</dbReference>
<evidence type="ECO:0000256" key="7">
    <source>
        <dbReference type="HAMAP-Rule" id="MF_00152"/>
    </source>
</evidence>
<evidence type="ECO:0000256" key="6">
    <source>
        <dbReference type="ARBA" id="ARBA00023204"/>
    </source>
</evidence>
<dbReference type="GO" id="GO:0008081">
    <property type="term" value="F:phosphoric diester hydrolase activity"/>
    <property type="evidence" value="ECO:0007669"/>
    <property type="project" value="TreeGrafter"/>
</dbReference>
<evidence type="ECO:0000256" key="2">
    <source>
        <dbReference type="ARBA" id="ARBA00022723"/>
    </source>
</evidence>
<accession>A0A2H0VDB6</accession>
<feature type="binding site" evidence="7">
    <location>
        <position position="142"/>
    </location>
    <ligand>
        <name>Zn(2+)</name>
        <dbReference type="ChEBI" id="CHEBI:29105"/>
        <label>1</label>
    </ligand>
</feature>
<evidence type="ECO:0000256" key="5">
    <source>
        <dbReference type="ARBA" id="ARBA00022833"/>
    </source>
</evidence>
<feature type="binding site" evidence="7">
    <location>
        <position position="66"/>
    </location>
    <ligand>
        <name>Zn(2+)</name>
        <dbReference type="ChEBI" id="CHEBI:29105"/>
        <label>1</label>
    </ligand>
</feature>
<keyword evidence="6 7" id="KW-0234">DNA repair</keyword>
<reference evidence="10" key="1">
    <citation type="submission" date="2017-09" db="EMBL/GenBank/DDBJ databases">
        <title>Depth-based differentiation of microbial function through sediment-hosted aquifers and enrichment of novel symbionts in the deep terrestrial subsurface.</title>
        <authorList>
            <person name="Probst A.J."/>
            <person name="Ladd B."/>
            <person name="Jarett J.K."/>
            <person name="Geller-Mcgrath D.E."/>
            <person name="Sieber C.M.K."/>
            <person name="Emerson J.B."/>
            <person name="Anantharaman K."/>
            <person name="Thomas B.C."/>
            <person name="Malmstrom R."/>
            <person name="Stieglmeier M."/>
            <person name="Klingl A."/>
            <person name="Woyke T."/>
            <person name="Ryan C.M."/>
            <person name="Banfield J.F."/>
        </authorList>
    </citation>
    <scope>NUCLEOTIDE SEQUENCE [LARGE SCALE GENOMIC DNA]</scope>
</reference>
<gene>
    <name evidence="7" type="primary">nfo</name>
    <name evidence="9" type="ORF">COT91_03205</name>
</gene>
<dbReference type="EC" id="3.1.21.2" evidence="7"/>
<comment type="cofactor">
    <cofactor evidence="7">
        <name>Zn(2+)</name>
        <dbReference type="ChEBI" id="CHEBI:29105"/>
    </cofactor>
    <text evidence="7">Binds 3 Zn(2+) ions.</text>
</comment>
<feature type="binding site" evidence="7">
    <location>
        <position position="177"/>
    </location>
    <ligand>
        <name>Zn(2+)</name>
        <dbReference type="ChEBI" id="CHEBI:29105"/>
        <label>2</label>
    </ligand>
</feature>
<keyword evidence="7 9" id="KW-0255">Endonuclease</keyword>
<dbReference type="GO" id="GO:0003677">
    <property type="term" value="F:DNA binding"/>
    <property type="evidence" value="ECO:0007669"/>
    <property type="project" value="InterPro"/>
</dbReference>